<dbReference type="PROSITE" id="PS00041">
    <property type="entry name" value="HTH_ARAC_FAMILY_1"/>
    <property type="match status" value="1"/>
</dbReference>
<dbReference type="PANTHER" id="PTHR47893:SF1">
    <property type="entry name" value="REGULATORY PROTEIN PCHR"/>
    <property type="match status" value="1"/>
</dbReference>
<evidence type="ECO:0000256" key="1">
    <source>
        <dbReference type="ARBA" id="ARBA00023015"/>
    </source>
</evidence>
<dbReference type="OrthoDB" id="9772607at2"/>
<gene>
    <name evidence="5" type="ORF">CLOHYLEM_04859</name>
</gene>
<protein>
    <submittedName>
        <fullName evidence="5">Transcriptional regulator, AraC family</fullName>
    </submittedName>
</protein>
<sequence length="338" mass="38809">MNYYSAETPEEYQELFYRQIGLQKTEPKEAWTVWESPGNGVIYSYGALDKIQSSAGCYTVPSDFLAEYQYRTEYLHFGIIYEGITYSLVENRLEAGSVPSVFLAVEKSSGGVNCWKKGQRFKGVEVSVEMVYLKSVLFPFIGAGENALSFLEENIRYIHLTQEMQSLIRRMEKLLREGKMTGPLHLSICLEFIALLLHPDNRERFCSKGQSFAKYIKVGKRKIKMTGEDFRKVVLAHKRIEQDAASFVTIYELSRKLGISEQKLKAGFKELYQQTIWDHANNVRMNEAVELLQDTALSVGEISERIGYQSQAAFINMFRKWCGLTPGQFRVQSPDNLR</sequence>
<reference evidence="5" key="1">
    <citation type="submission" date="2009-02" db="EMBL/GenBank/DDBJ databases">
        <authorList>
            <person name="Fulton L."/>
            <person name="Clifton S."/>
            <person name="Fulton B."/>
            <person name="Xu J."/>
            <person name="Minx P."/>
            <person name="Pepin K.H."/>
            <person name="Johnson M."/>
            <person name="Bhonagiri V."/>
            <person name="Nash W.E."/>
            <person name="Mardis E.R."/>
            <person name="Wilson R.K."/>
        </authorList>
    </citation>
    <scope>NUCLEOTIDE SEQUENCE [LARGE SCALE GENOMIC DNA]</scope>
    <source>
        <strain evidence="5">DSM 15053</strain>
    </source>
</reference>
<proteinExistence type="predicted"/>
<dbReference type="SMART" id="SM00342">
    <property type="entry name" value="HTH_ARAC"/>
    <property type="match status" value="1"/>
</dbReference>
<dbReference type="PANTHER" id="PTHR47893">
    <property type="entry name" value="REGULATORY PROTEIN PCHR"/>
    <property type="match status" value="1"/>
</dbReference>
<feature type="domain" description="HTH araC/xylS-type" evidence="4">
    <location>
        <begin position="234"/>
        <end position="332"/>
    </location>
</feature>
<dbReference type="EMBL" id="ABYI02000018">
    <property type="protein sequence ID" value="EEG74898.1"/>
    <property type="molecule type" value="Genomic_DNA"/>
</dbReference>
<dbReference type="HOGENOM" id="CLU_071995_0_0_9"/>
<dbReference type="eggNOG" id="COG2207">
    <property type="taxonomic scope" value="Bacteria"/>
</dbReference>
<dbReference type="STRING" id="553973.CLOHYLEM_04859"/>
<accession>C0BYH0</accession>
<evidence type="ECO:0000313" key="5">
    <source>
        <dbReference type="EMBL" id="EEG74898.1"/>
    </source>
</evidence>
<evidence type="ECO:0000313" key="6">
    <source>
        <dbReference type="Proteomes" id="UP000004893"/>
    </source>
</evidence>
<keyword evidence="2" id="KW-0238">DNA-binding</keyword>
<name>C0BYH0_9FIRM</name>
<organism evidence="5 6">
    <name type="scientific">[Clostridium] hylemonae DSM 15053</name>
    <dbReference type="NCBI Taxonomy" id="553973"/>
    <lineage>
        <taxon>Bacteria</taxon>
        <taxon>Bacillati</taxon>
        <taxon>Bacillota</taxon>
        <taxon>Clostridia</taxon>
        <taxon>Lachnospirales</taxon>
        <taxon>Lachnospiraceae</taxon>
    </lineage>
</organism>
<dbReference type="Proteomes" id="UP000004893">
    <property type="component" value="Unassembled WGS sequence"/>
</dbReference>
<dbReference type="PRINTS" id="PR00032">
    <property type="entry name" value="HTHARAC"/>
</dbReference>
<keyword evidence="6" id="KW-1185">Reference proteome</keyword>
<keyword evidence="1" id="KW-0805">Transcription regulation</keyword>
<dbReference type="PROSITE" id="PS01124">
    <property type="entry name" value="HTH_ARAC_FAMILY_2"/>
    <property type="match status" value="1"/>
</dbReference>
<dbReference type="AlphaFoldDB" id="C0BYH0"/>
<dbReference type="Gene3D" id="1.10.10.60">
    <property type="entry name" value="Homeodomain-like"/>
    <property type="match status" value="1"/>
</dbReference>
<reference evidence="5" key="2">
    <citation type="submission" date="2013-06" db="EMBL/GenBank/DDBJ databases">
        <title>Draft genome sequence of Clostridium hylemonae (DSM 15053).</title>
        <authorList>
            <person name="Sudarsanam P."/>
            <person name="Ley R."/>
            <person name="Guruge J."/>
            <person name="Turnbaugh P.J."/>
            <person name="Mahowald M."/>
            <person name="Liep D."/>
            <person name="Gordon J."/>
        </authorList>
    </citation>
    <scope>NUCLEOTIDE SEQUENCE</scope>
    <source>
        <strain evidence="5">DSM 15053</strain>
    </source>
</reference>
<comment type="caution">
    <text evidence="5">The sequence shown here is derived from an EMBL/GenBank/DDBJ whole genome shotgun (WGS) entry which is preliminary data.</text>
</comment>
<evidence type="ECO:0000256" key="3">
    <source>
        <dbReference type="ARBA" id="ARBA00023163"/>
    </source>
</evidence>
<dbReference type="InterPro" id="IPR018062">
    <property type="entry name" value="HTH_AraC-typ_CS"/>
</dbReference>
<dbReference type="InterPro" id="IPR053142">
    <property type="entry name" value="PchR_regulatory_protein"/>
</dbReference>
<dbReference type="SUPFAM" id="SSF46689">
    <property type="entry name" value="Homeodomain-like"/>
    <property type="match status" value="1"/>
</dbReference>
<dbReference type="InterPro" id="IPR009057">
    <property type="entry name" value="Homeodomain-like_sf"/>
</dbReference>
<keyword evidence="3" id="KW-0804">Transcription</keyword>
<dbReference type="Pfam" id="PF12833">
    <property type="entry name" value="HTH_18"/>
    <property type="match status" value="1"/>
</dbReference>
<evidence type="ECO:0000256" key="2">
    <source>
        <dbReference type="ARBA" id="ARBA00023125"/>
    </source>
</evidence>
<dbReference type="InterPro" id="IPR020449">
    <property type="entry name" value="Tscrpt_reg_AraC-type_HTH"/>
</dbReference>
<evidence type="ECO:0000259" key="4">
    <source>
        <dbReference type="PROSITE" id="PS01124"/>
    </source>
</evidence>
<dbReference type="GO" id="GO:0043565">
    <property type="term" value="F:sequence-specific DNA binding"/>
    <property type="evidence" value="ECO:0007669"/>
    <property type="project" value="InterPro"/>
</dbReference>
<dbReference type="InterPro" id="IPR018060">
    <property type="entry name" value="HTH_AraC"/>
</dbReference>
<dbReference type="RefSeq" id="WP_006442191.1">
    <property type="nucleotide sequence ID" value="NZ_CP036524.1"/>
</dbReference>
<dbReference type="GO" id="GO:0003700">
    <property type="term" value="F:DNA-binding transcription factor activity"/>
    <property type="evidence" value="ECO:0007669"/>
    <property type="project" value="InterPro"/>
</dbReference>